<evidence type="ECO:0000256" key="1">
    <source>
        <dbReference type="ARBA" id="ARBA00022603"/>
    </source>
</evidence>
<keyword evidence="6" id="KW-1185">Reference proteome</keyword>
<gene>
    <name evidence="5" type="ORF">Q8A70_25725</name>
</gene>
<feature type="domain" description="Methyltransferase" evidence="4">
    <location>
        <begin position="48"/>
        <end position="141"/>
    </location>
</feature>
<dbReference type="Pfam" id="PF13649">
    <property type="entry name" value="Methyltransf_25"/>
    <property type="match status" value="1"/>
</dbReference>
<protein>
    <submittedName>
        <fullName evidence="5">Class I SAM-dependent methyltransferase</fullName>
        <ecNumber evidence="5">2.1.1.-</ecNumber>
    </submittedName>
</protein>
<dbReference type="PANTHER" id="PTHR43464:SF19">
    <property type="entry name" value="UBIQUINONE BIOSYNTHESIS O-METHYLTRANSFERASE, MITOCHONDRIAL"/>
    <property type="match status" value="1"/>
</dbReference>
<dbReference type="InterPro" id="IPR041698">
    <property type="entry name" value="Methyltransf_25"/>
</dbReference>
<evidence type="ECO:0000313" key="6">
    <source>
        <dbReference type="Proteomes" id="UP001230156"/>
    </source>
</evidence>
<keyword evidence="3" id="KW-0949">S-adenosyl-L-methionine</keyword>
<dbReference type="PANTHER" id="PTHR43464">
    <property type="entry name" value="METHYLTRANSFERASE"/>
    <property type="match status" value="1"/>
</dbReference>
<evidence type="ECO:0000256" key="3">
    <source>
        <dbReference type="ARBA" id="ARBA00022691"/>
    </source>
</evidence>
<accession>A0ABU0YV94</accession>
<sequence>MQHPLATAAAEWDRRWQAEDGRADWLRPEPEVIAAAGERFAAGARTALDIGCGVGRHALALAEMGYRVTGIDGSDSGIAFATAEAEKRGLAIDLRNASMLELPVPDASCDYALAWNVIYHGDRGVVEGCVAELARVLRPGGLYQGTMLSKRNGNFGRGRAVAADTFVIDEVSDKAHPHFYCDAGALVEIFAGFELLTLADRVHSKPGSWHWHLTAIRR</sequence>
<dbReference type="InterPro" id="IPR029063">
    <property type="entry name" value="SAM-dependent_MTases_sf"/>
</dbReference>
<dbReference type="Proteomes" id="UP001230156">
    <property type="component" value="Unassembled WGS sequence"/>
</dbReference>
<comment type="caution">
    <text evidence="5">The sequence shown here is derived from an EMBL/GenBank/DDBJ whole genome shotgun (WGS) entry which is preliminary data.</text>
</comment>
<keyword evidence="2 5" id="KW-0808">Transferase</keyword>
<organism evidence="5 6">
    <name type="scientific">Dongia sedimenti</name>
    <dbReference type="NCBI Taxonomy" id="3064282"/>
    <lineage>
        <taxon>Bacteria</taxon>
        <taxon>Pseudomonadati</taxon>
        <taxon>Pseudomonadota</taxon>
        <taxon>Alphaproteobacteria</taxon>
        <taxon>Rhodospirillales</taxon>
        <taxon>Dongiaceae</taxon>
        <taxon>Dongia</taxon>
    </lineage>
</organism>
<dbReference type="EC" id="2.1.1.-" evidence="5"/>
<reference evidence="6" key="1">
    <citation type="submission" date="2023-08" db="EMBL/GenBank/DDBJ databases">
        <title>Rhodospirillaceae gen. nov., a novel taxon isolated from the Yangtze River Yuezi River estuary sludge.</title>
        <authorList>
            <person name="Ruan L."/>
        </authorList>
    </citation>
    <scope>NUCLEOTIDE SEQUENCE [LARGE SCALE GENOMIC DNA]</scope>
    <source>
        <strain evidence="6">R-7</strain>
    </source>
</reference>
<proteinExistence type="predicted"/>
<evidence type="ECO:0000259" key="4">
    <source>
        <dbReference type="Pfam" id="PF13649"/>
    </source>
</evidence>
<dbReference type="Gene3D" id="3.40.50.150">
    <property type="entry name" value="Vaccinia Virus protein VP39"/>
    <property type="match status" value="1"/>
</dbReference>
<dbReference type="GO" id="GO:0008168">
    <property type="term" value="F:methyltransferase activity"/>
    <property type="evidence" value="ECO:0007669"/>
    <property type="project" value="UniProtKB-KW"/>
</dbReference>
<keyword evidence="1 5" id="KW-0489">Methyltransferase</keyword>
<evidence type="ECO:0000256" key="2">
    <source>
        <dbReference type="ARBA" id="ARBA00022679"/>
    </source>
</evidence>
<dbReference type="GO" id="GO:0032259">
    <property type="term" value="P:methylation"/>
    <property type="evidence" value="ECO:0007669"/>
    <property type="project" value="UniProtKB-KW"/>
</dbReference>
<dbReference type="RefSeq" id="WP_379961161.1">
    <property type="nucleotide sequence ID" value="NZ_JAUYVI010000009.1"/>
</dbReference>
<dbReference type="EMBL" id="JAUYVI010000009">
    <property type="protein sequence ID" value="MDQ7251112.1"/>
    <property type="molecule type" value="Genomic_DNA"/>
</dbReference>
<evidence type="ECO:0000313" key="5">
    <source>
        <dbReference type="EMBL" id="MDQ7251112.1"/>
    </source>
</evidence>
<dbReference type="SUPFAM" id="SSF53335">
    <property type="entry name" value="S-adenosyl-L-methionine-dependent methyltransferases"/>
    <property type="match status" value="1"/>
</dbReference>
<name>A0ABU0YV94_9PROT</name>
<dbReference type="CDD" id="cd02440">
    <property type="entry name" value="AdoMet_MTases"/>
    <property type="match status" value="1"/>
</dbReference>